<dbReference type="InterPro" id="IPR058702">
    <property type="entry name" value="MafI2-like"/>
</dbReference>
<reference evidence="1 2" key="1">
    <citation type="submission" date="2023-11" db="EMBL/GenBank/DDBJ databases">
        <title>Plant-associative lifestyle of Vibrio porteresiae and its evolutionary dynamics.</title>
        <authorList>
            <person name="Rameshkumar N."/>
            <person name="Kirti K."/>
        </authorList>
    </citation>
    <scope>NUCLEOTIDE SEQUENCE [LARGE SCALE GENOMIC DNA]</scope>
    <source>
        <strain evidence="1 2">MSSRF7</strain>
    </source>
</reference>
<comment type="caution">
    <text evidence="1">The sequence shown here is derived from an EMBL/GenBank/DDBJ whole genome shotgun (WGS) entry which is preliminary data.</text>
</comment>
<dbReference type="EMBL" id="JAWRCP010000001">
    <property type="protein sequence ID" value="MDW6092468.1"/>
    <property type="molecule type" value="Genomic_DNA"/>
</dbReference>
<evidence type="ECO:0000313" key="1">
    <source>
        <dbReference type="EMBL" id="MDW6092468.1"/>
    </source>
</evidence>
<sequence length="97" mass="11363">MLDYLRKQSLILMQALLGVISANFRMVYISKNNGCVTVTIVLESENDDDFEEIEDLKSEFEALQDSPIDYDFMVKVTDKELFWPDGNTIVVFRRREF</sequence>
<name>A0ABU4IU50_9VIBR</name>
<protein>
    <submittedName>
        <fullName evidence="1">Uncharacterized protein</fullName>
    </submittedName>
</protein>
<dbReference type="Proteomes" id="UP001279860">
    <property type="component" value="Unassembled WGS sequence"/>
</dbReference>
<accession>A0ABU4IU50</accession>
<evidence type="ECO:0000313" key="2">
    <source>
        <dbReference type="Proteomes" id="UP001279860"/>
    </source>
</evidence>
<gene>
    <name evidence="1" type="ORF">SBX64_07915</name>
</gene>
<organism evidence="1 2">
    <name type="scientific">Vibrio rhizosphaerae</name>
    <dbReference type="NCBI Taxonomy" id="398736"/>
    <lineage>
        <taxon>Bacteria</taxon>
        <taxon>Pseudomonadati</taxon>
        <taxon>Pseudomonadota</taxon>
        <taxon>Gammaproteobacteria</taxon>
        <taxon>Vibrionales</taxon>
        <taxon>Vibrionaceae</taxon>
        <taxon>Vibrio</taxon>
    </lineage>
</organism>
<proteinExistence type="predicted"/>
<dbReference type="Pfam" id="PF26541">
    <property type="entry name" value="MafI2"/>
    <property type="match status" value="1"/>
</dbReference>
<keyword evidence="2" id="KW-1185">Reference proteome</keyword>
<dbReference type="RefSeq" id="WP_318584704.1">
    <property type="nucleotide sequence ID" value="NZ_JAWRCP010000001.1"/>
</dbReference>